<dbReference type="EMBL" id="UINC01043213">
    <property type="protein sequence ID" value="SVB46943.1"/>
    <property type="molecule type" value="Genomic_DNA"/>
</dbReference>
<proteinExistence type="predicted"/>
<name>A0A382EAD6_9ZZZZ</name>
<sequence>MMPKTLKLTQVSVDVLRQTISFRIANTTKKNAQRKVSIRQPLSDMANML</sequence>
<accession>A0A382EAD6</accession>
<dbReference type="AlphaFoldDB" id="A0A382EAD6"/>
<feature type="non-terminal residue" evidence="1">
    <location>
        <position position="49"/>
    </location>
</feature>
<reference evidence="1" key="1">
    <citation type="submission" date="2018-05" db="EMBL/GenBank/DDBJ databases">
        <authorList>
            <person name="Lanie J.A."/>
            <person name="Ng W.-L."/>
            <person name="Kazmierczak K.M."/>
            <person name="Andrzejewski T.M."/>
            <person name="Davidsen T.M."/>
            <person name="Wayne K.J."/>
            <person name="Tettelin H."/>
            <person name="Glass J.I."/>
            <person name="Rusch D."/>
            <person name="Podicherti R."/>
            <person name="Tsui H.-C.T."/>
            <person name="Winkler M.E."/>
        </authorList>
    </citation>
    <scope>NUCLEOTIDE SEQUENCE</scope>
</reference>
<protein>
    <submittedName>
        <fullName evidence="1">Uncharacterized protein</fullName>
    </submittedName>
</protein>
<organism evidence="1">
    <name type="scientific">marine metagenome</name>
    <dbReference type="NCBI Taxonomy" id="408172"/>
    <lineage>
        <taxon>unclassified sequences</taxon>
        <taxon>metagenomes</taxon>
        <taxon>ecological metagenomes</taxon>
    </lineage>
</organism>
<gene>
    <name evidence="1" type="ORF">METZ01_LOCUS199797</name>
</gene>
<evidence type="ECO:0000313" key="1">
    <source>
        <dbReference type="EMBL" id="SVB46943.1"/>
    </source>
</evidence>